<reference evidence="1 2" key="1">
    <citation type="journal article" date="2014" name="Agronomy (Basel)">
        <title>A Draft Genome Sequence for Ensete ventricosum, the Drought-Tolerant Tree Against Hunger.</title>
        <authorList>
            <person name="Harrison J."/>
            <person name="Moore K.A."/>
            <person name="Paszkiewicz K."/>
            <person name="Jones T."/>
            <person name="Grant M."/>
            <person name="Ambacheew D."/>
            <person name="Muzemil S."/>
            <person name="Studholme D.J."/>
        </authorList>
    </citation>
    <scope>NUCLEOTIDE SEQUENCE [LARGE SCALE GENOMIC DNA]</scope>
</reference>
<sequence length="198" mass="21567">MKRNAGVCFGPELGFIGSFEGNSTRPVVKTVSFVHFAIPFAAAVTVPARSLRRSASAMQKSNVPNPAKAEVLLLSHRLFYSLPFPSPTFLDLSVLRHSDSSPAGIVPSLLSFQPWIWSGRSFQGPPSSTATCCGSAPRRRAVIHFQDFNAEVLRSLTIPNSILRILCDFFPGILAACLLAEVADGSSNVREVWKLMYK</sequence>
<proteinExistence type="predicted"/>
<accession>A0A426XF49</accession>
<dbReference type="EMBL" id="AMZH03021576">
    <property type="protein sequence ID" value="RRT38084.1"/>
    <property type="molecule type" value="Genomic_DNA"/>
</dbReference>
<protein>
    <submittedName>
        <fullName evidence="1">Uncharacterized protein</fullName>
    </submittedName>
</protein>
<evidence type="ECO:0000313" key="2">
    <source>
        <dbReference type="Proteomes" id="UP000287651"/>
    </source>
</evidence>
<gene>
    <name evidence="1" type="ORF">B296_00054766</name>
</gene>
<organism evidence="1 2">
    <name type="scientific">Ensete ventricosum</name>
    <name type="common">Abyssinian banana</name>
    <name type="synonym">Musa ensete</name>
    <dbReference type="NCBI Taxonomy" id="4639"/>
    <lineage>
        <taxon>Eukaryota</taxon>
        <taxon>Viridiplantae</taxon>
        <taxon>Streptophyta</taxon>
        <taxon>Embryophyta</taxon>
        <taxon>Tracheophyta</taxon>
        <taxon>Spermatophyta</taxon>
        <taxon>Magnoliopsida</taxon>
        <taxon>Liliopsida</taxon>
        <taxon>Zingiberales</taxon>
        <taxon>Musaceae</taxon>
        <taxon>Ensete</taxon>
    </lineage>
</organism>
<dbReference type="AlphaFoldDB" id="A0A426XF49"/>
<name>A0A426XF49_ENSVE</name>
<comment type="caution">
    <text evidence="1">The sequence shown here is derived from an EMBL/GenBank/DDBJ whole genome shotgun (WGS) entry which is preliminary data.</text>
</comment>
<evidence type="ECO:0000313" key="1">
    <source>
        <dbReference type="EMBL" id="RRT38084.1"/>
    </source>
</evidence>
<dbReference type="Proteomes" id="UP000287651">
    <property type="component" value="Unassembled WGS sequence"/>
</dbReference>